<dbReference type="EMBL" id="CP015193">
    <property type="protein sequence ID" value="ASJ16353.1"/>
    <property type="molecule type" value="Genomic_DNA"/>
</dbReference>
<dbReference type="EMBL" id="LN999010">
    <property type="protein sequence ID" value="CUX78654.1"/>
    <property type="molecule type" value="Genomic_DNA"/>
</dbReference>
<dbReference type="AlphaFoldDB" id="A0A170ST81"/>
<name>A0A170ST81_9EURY</name>
<gene>
    <name evidence="1" type="ORF">A3L04_04320</name>
    <name evidence="2" type="ORF">CHITON_1875</name>
</gene>
<organism evidence="2 3">
    <name type="scientific">Thermococcus chitonophagus</name>
    <dbReference type="NCBI Taxonomy" id="54262"/>
    <lineage>
        <taxon>Archaea</taxon>
        <taxon>Methanobacteriati</taxon>
        <taxon>Methanobacteriota</taxon>
        <taxon>Thermococci</taxon>
        <taxon>Thermococcales</taxon>
        <taxon>Thermococcaceae</taxon>
        <taxon>Thermococcus</taxon>
    </lineage>
</organism>
<dbReference type="InterPro" id="IPR016621">
    <property type="entry name" value="UCP014543"/>
</dbReference>
<dbReference type="Proteomes" id="UP000093069">
    <property type="component" value="Chromosome I"/>
</dbReference>
<proteinExistence type="predicted"/>
<dbReference type="RefSeq" id="WP_068578859.1">
    <property type="nucleotide sequence ID" value="NZ_CP015193.1"/>
</dbReference>
<accession>A0A170ST81</accession>
<dbReference type="STRING" id="54262.CHITON_1875"/>
<dbReference type="KEGG" id="tch:CHITON_1875"/>
<dbReference type="GeneID" id="33321774"/>
<reference evidence="2" key="1">
    <citation type="submission" date="2016-01" db="EMBL/GenBank/DDBJ databases">
        <authorList>
            <person name="McClelland M."/>
            <person name="Jain A."/>
            <person name="Saraogi P."/>
            <person name="Mendelson R."/>
            <person name="Westerman R."/>
            <person name="SanMiguel P."/>
            <person name="Csonka L."/>
        </authorList>
    </citation>
    <scope>NUCLEOTIDE SEQUENCE</scope>
    <source>
        <strain evidence="2">1</strain>
    </source>
</reference>
<evidence type="ECO:0000313" key="3">
    <source>
        <dbReference type="Proteomes" id="UP000093069"/>
    </source>
</evidence>
<protein>
    <recommendedName>
        <fullName evidence="5">DUF3783 domain-containing protein</fullName>
    </recommendedName>
</protein>
<evidence type="ECO:0000313" key="2">
    <source>
        <dbReference type="EMBL" id="CUX78654.1"/>
    </source>
</evidence>
<dbReference type="PIRSF" id="PIRSF014543">
    <property type="entry name" value="UCP014543"/>
    <property type="match status" value="1"/>
</dbReference>
<evidence type="ECO:0008006" key="5">
    <source>
        <dbReference type="Google" id="ProtNLM"/>
    </source>
</evidence>
<reference evidence="3" key="2">
    <citation type="submission" date="2016-01" db="EMBL/GenBank/DDBJ databases">
        <authorList>
            <person name="Vorgias C.E."/>
        </authorList>
    </citation>
    <scope>NUCLEOTIDE SEQUENCE [LARGE SCALE GENOMIC DNA]</scope>
</reference>
<evidence type="ECO:0000313" key="1">
    <source>
        <dbReference type="EMBL" id="ASJ16353.1"/>
    </source>
</evidence>
<dbReference type="Proteomes" id="UP000250189">
    <property type="component" value="Chromosome"/>
</dbReference>
<reference evidence="1 4" key="3">
    <citation type="submission" date="2016-04" db="EMBL/GenBank/DDBJ databases">
        <title>Complete genome sequence of Thermococcus chitonophagus type strain GC74.</title>
        <authorList>
            <person name="Oger P.M."/>
        </authorList>
    </citation>
    <scope>NUCLEOTIDE SEQUENCE [LARGE SCALE GENOMIC DNA]</scope>
    <source>
        <strain evidence="1 4">GC74</strain>
    </source>
</reference>
<evidence type="ECO:0000313" key="4">
    <source>
        <dbReference type="Proteomes" id="UP000250189"/>
    </source>
</evidence>
<dbReference type="Pfam" id="PF12646">
    <property type="entry name" value="DUF3783"/>
    <property type="match status" value="1"/>
</dbReference>
<keyword evidence="4" id="KW-1185">Reference proteome</keyword>
<sequence length="122" mass="14476">MKVYVIGFTPQEVEELKKILGMEVLCIPEYCRDWVLASIVSQEKLEGRSDWHFRKFIIIHGATNEEIKKILGAVKRKFKNVIFATTTPTSLTWRLEDLLNELIREDEYFKNLRMRRGPYLEL</sequence>